<keyword evidence="2" id="KW-0812">Transmembrane</keyword>
<name>A0A1I0M6G3_9FIRM</name>
<dbReference type="OrthoDB" id="9801008at2"/>
<protein>
    <submittedName>
        <fullName evidence="4">DNA-binding transcriptional regulator, XRE-family HTH domain</fullName>
    </submittedName>
</protein>
<gene>
    <name evidence="4" type="ORF">SAMN05421659_101191</name>
</gene>
<dbReference type="PANTHER" id="PTHR46558">
    <property type="entry name" value="TRACRIPTIONAL REGULATORY PROTEIN-RELATED-RELATED"/>
    <property type="match status" value="1"/>
</dbReference>
<dbReference type="InterPro" id="IPR010982">
    <property type="entry name" value="Lambda_DNA-bd_dom_sf"/>
</dbReference>
<evidence type="ECO:0000256" key="1">
    <source>
        <dbReference type="ARBA" id="ARBA00023125"/>
    </source>
</evidence>
<organism evidence="4 5">
    <name type="scientific">[Clostridium] fimetarium</name>
    <dbReference type="NCBI Taxonomy" id="99656"/>
    <lineage>
        <taxon>Bacteria</taxon>
        <taxon>Bacillati</taxon>
        <taxon>Bacillota</taxon>
        <taxon>Clostridia</taxon>
        <taxon>Lachnospirales</taxon>
        <taxon>Lachnospiraceae</taxon>
    </lineage>
</organism>
<dbReference type="PROSITE" id="PS50943">
    <property type="entry name" value="HTH_CROC1"/>
    <property type="match status" value="1"/>
</dbReference>
<keyword evidence="2" id="KW-0472">Membrane</keyword>
<evidence type="ECO:0000259" key="3">
    <source>
        <dbReference type="PROSITE" id="PS50943"/>
    </source>
</evidence>
<evidence type="ECO:0000313" key="4">
    <source>
        <dbReference type="EMBL" id="SEV83370.1"/>
    </source>
</evidence>
<keyword evidence="1 4" id="KW-0238">DNA-binding</keyword>
<dbReference type="AlphaFoldDB" id="A0A1I0M6G3"/>
<dbReference type="Gene3D" id="1.10.260.40">
    <property type="entry name" value="lambda repressor-like DNA-binding domains"/>
    <property type="match status" value="1"/>
</dbReference>
<dbReference type="STRING" id="99656.SAMN05421659_101191"/>
<dbReference type="SMART" id="SM00530">
    <property type="entry name" value="HTH_XRE"/>
    <property type="match status" value="1"/>
</dbReference>
<dbReference type="Pfam" id="PF01381">
    <property type="entry name" value="HTH_3"/>
    <property type="match status" value="1"/>
</dbReference>
<sequence>MELNTQIKKYRSNMNLSQEELAEKVYVTRQTISNWENSKNYPDIHSLLLLSSLFNISLDQLIKGDIDIMKEEIKEADIQRMYLYGKVLTVLMMITAITCVPLAIFLNYYGLIITAVLFIITFFFALKIEKLKKENDVQTYKEIVAFMEGKRLDEIEKHQEFGKRTYQSFFLMLGSALITFFICIGMIWLLKSFLQ</sequence>
<dbReference type="PANTHER" id="PTHR46558:SF15">
    <property type="entry name" value="HELIX-TURN-HELIX DOMAIN PROTEIN"/>
    <property type="match status" value="1"/>
</dbReference>
<dbReference type="InterPro" id="IPR001387">
    <property type="entry name" value="Cro/C1-type_HTH"/>
</dbReference>
<dbReference type="Proteomes" id="UP000199701">
    <property type="component" value="Unassembled WGS sequence"/>
</dbReference>
<reference evidence="4 5" key="1">
    <citation type="submission" date="2016-10" db="EMBL/GenBank/DDBJ databases">
        <authorList>
            <person name="de Groot N.N."/>
        </authorList>
    </citation>
    <scope>NUCLEOTIDE SEQUENCE [LARGE SCALE GENOMIC DNA]</scope>
    <source>
        <strain evidence="4 5">DSM 9179</strain>
    </source>
</reference>
<feature type="transmembrane region" description="Helical" evidence="2">
    <location>
        <begin position="109"/>
        <end position="126"/>
    </location>
</feature>
<proteinExistence type="predicted"/>
<dbReference type="SUPFAM" id="SSF47413">
    <property type="entry name" value="lambda repressor-like DNA-binding domains"/>
    <property type="match status" value="1"/>
</dbReference>
<evidence type="ECO:0000313" key="5">
    <source>
        <dbReference type="Proteomes" id="UP000199701"/>
    </source>
</evidence>
<accession>A0A1I0M6G3</accession>
<feature type="transmembrane region" description="Helical" evidence="2">
    <location>
        <begin position="169"/>
        <end position="190"/>
    </location>
</feature>
<feature type="transmembrane region" description="Helical" evidence="2">
    <location>
        <begin position="83"/>
        <end position="103"/>
    </location>
</feature>
<keyword evidence="5" id="KW-1185">Reference proteome</keyword>
<dbReference type="CDD" id="cd00093">
    <property type="entry name" value="HTH_XRE"/>
    <property type="match status" value="1"/>
</dbReference>
<dbReference type="EMBL" id="FOJI01000001">
    <property type="protein sequence ID" value="SEV83370.1"/>
    <property type="molecule type" value="Genomic_DNA"/>
</dbReference>
<keyword evidence="2" id="KW-1133">Transmembrane helix</keyword>
<feature type="domain" description="HTH cro/C1-type" evidence="3">
    <location>
        <begin position="7"/>
        <end position="61"/>
    </location>
</feature>
<dbReference type="GO" id="GO:0003677">
    <property type="term" value="F:DNA binding"/>
    <property type="evidence" value="ECO:0007669"/>
    <property type="project" value="UniProtKB-KW"/>
</dbReference>
<evidence type="ECO:0000256" key="2">
    <source>
        <dbReference type="SAM" id="Phobius"/>
    </source>
</evidence>
<dbReference type="RefSeq" id="WP_092449655.1">
    <property type="nucleotide sequence ID" value="NZ_FOJI01000001.1"/>
</dbReference>